<keyword evidence="2" id="KW-1185">Reference proteome</keyword>
<evidence type="ECO:0000313" key="2">
    <source>
        <dbReference type="Proteomes" id="UP001215280"/>
    </source>
</evidence>
<proteinExistence type="predicted"/>
<protein>
    <submittedName>
        <fullName evidence="1">Uncharacterized protein</fullName>
    </submittedName>
</protein>
<gene>
    <name evidence="1" type="ORF">DFH07DRAFT_941838</name>
</gene>
<reference evidence="1" key="1">
    <citation type="submission" date="2023-03" db="EMBL/GenBank/DDBJ databases">
        <title>Massive genome expansion in bonnet fungi (Mycena s.s.) driven by repeated elements and novel gene families across ecological guilds.</title>
        <authorList>
            <consortium name="Lawrence Berkeley National Laboratory"/>
            <person name="Harder C.B."/>
            <person name="Miyauchi S."/>
            <person name="Viragh M."/>
            <person name="Kuo A."/>
            <person name="Thoen E."/>
            <person name="Andreopoulos B."/>
            <person name="Lu D."/>
            <person name="Skrede I."/>
            <person name="Drula E."/>
            <person name="Henrissat B."/>
            <person name="Morin E."/>
            <person name="Kohler A."/>
            <person name="Barry K."/>
            <person name="LaButti K."/>
            <person name="Morin E."/>
            <person name="Salamov A."/>
            <person name="Lipzen A."/>
            <person name="Mereny Z."/>
            <person name="Hegedus B."/>
            <person name="Baldrian P."/>
            <person name="Stursova M."/>
            <person name="Weitz H."/>
            <person name="Taylor A."/>
            <person name="Grigoriev I.V."/>
            <person name="Nagy L.G."/>
            <person name="Martin F."/>
            <person name="Kauserud H."/>
        </authorList>
    </citation>
    <scope>NUCLEOTIDE SEQUENCE</scope>
    <source>
        <strain evidence="1">CBHHK188m</strain>
    </source>
</reference>
<dbReference type="Proteomes" id="UP001215280">
    <property type="component" value="Unassembled WGS sequence"/>
</dbReference>
<sequence>MVVDAQHNGDAIMSGAGARKSQQAGEDFGIVARQQRATAVISTAVGSEIRPVVVPLEFFSILDGTGRVPVARNPRTEPVEPARRARRTALGSRWVWTRHERWCSEISSLVVAACDSGSGGQLLRMLSDKIEPTYVDRGVTSDRKGRESW</sequence>
<evidence type="ECO:0000313" key="1">
    <source>
        <dbReference type="EMBL" id="KAJ7750740.1"/>
    </source>
</evidence>
<dbReference type="EMBL" id="JARJLG010000081">
    <property type="protein sequence ID" value="KAJ7750740.1"/>
    <property type="molecule type" value="Genomic_DNA"/>
</dbReference>
<accession>A0AAD7IXG9</accession>
<comment type="caution">
    <text evidence="1">The sequence shown here is derived from an EMBL/GenBank/DDBJ whole genome shotgun (WGS) entry which is preliminary data.</text>
</comment>
<organism evidence="1 2">
    <name type="scientific">Mycena maculata</name>
    <dbReference type="NCBI Taxonomy" id="230809"/>
    <lineage>
        <taxon>Eukaryota</taxon>
        <taxon>Fungi</taxon>
        <taxon>Dikarya</taxon>
        <taxon>Basidiomycota</taxon>
        <taxon>Agaricomycotina</taxon>
        <taxon>Agaricomycetes</taxon>
        <taxon>Agaricomycetidae</taxon>
        <taxon>Agaricales</taxon>
        <taxon>Marasmiineae</taxon>
        <taxon>Mycenaceae</taxon>
        <taxon>Mycena</taxon>
    </lineage>
</organism>
<name>A0AAD7IXG9_9AGAR</name>
<dbReference type="AlphaFoldDB" id="A0AAD7IXG9"/>